<dbReference type="AlphaFoldDB" id="A0A518J100"/>
<keyword evidence="2" id="KW-1185">Reference proteome</keyword>
<reference evidence="1 2" key="1">
    <citation type="submission" date="2019-02" db="EMBL/GenBank/DDBJ databases">
        <title>Deep-cultivation of Planctomycetes and their phenomic and genomic characterization uncovers novel biology.</title>
        <authorList>
            <person name="Wiegand S."/>
            <person name="Jogler M."/>
            <person name="Boedeker C."/>
            <person name="Pinto D."/>
            <person name="Vollmers J."/>
            <person name="Rivas-Marin E."/>
            <person name="Kohn T."/>
            <person name="Peeters S.H."/>
            <person name="Heuer A."/>
            <person name="Rast P."/>
            <person name="Oberbeckmann S."/>
            <person name="Bunk B."/>
            <person name="Jeske O."/>
            <person name="Meyerdierks A."/>
            <person name="Storesund J.E."/>
            <person name="Kallscheuer N."/>
            <person name="Luecker S."/>
            <person name="Lage O.M."/>
            <person name="Pohl T."/>
            <person name="Merkel B.J."/>
            <person name="Hornburger P."/>
            <person name="Mueller R.-W."/>
            <person name="Bruemmer F."/>
            <person name="Labrenz M."/>
            <person name="Spormann A.M."/>
            <person name="Op den Camp H."/>
            <person name="Overmann J."/>
            <person name="Amann R."/>
            <person name="Jetten M.S.M."/>
            <person name="Mascher T."/>
            <person name="Medema M.H."/>
            <person name="Devos D.P."/>
            <person name="Kaster A.-K."/>
            <person name="Ovreas L."/>
            <person name="Rohde M."/>
            <person name="Galperin M.Y."/>
            <person name="Jogler C."/>
        </authorList>
    </citation>
    <scope>NUCLEOTIDE SEQUENCE [LARGE SCALE GENOMIC DNA]</scope>
    <source>
        <strain evidence="1 2">Mal33</strain>
    </source>
</reference>
<gene>
    <name evidence="1" type="ORF">Mal33_50460</name>
</gene>
<sequence>MSREEFEQWVAKHPWKLQPYDMSFVDHDSKRLDFTAPDFAYATEMASNGGQLRVYFKDGVMYLSYNVM</sequence>
<protein>
    <submittedName>
        <fullName evidence="1">Uncharacterized protein</fullName>
    </submittedName>
</protein>
<proteinExistence type="predicted"/>
<dbReference type="Proteomes" id="UP000316770">
    <property type="component" value="Chromosome"/>
</dbReference>
<accession>A0A518J100</accession>
<dbReference type="EMBL" id="CP036318">
    <property type="protein sequence ID" value="QDV59021.1"/>
    <property type="molecule type" value="Genomic_DNA"/>
</dbReference>
<name>A0A518J100_9BACT</name>
<evidence type="ECO:0000313" key="1">
    <source>
        <dbReference type="EMBL" id="QDV59021.1"/>
    </source>
</evidence>
<evidence type="ECO:0000313" key="2">
    <source>
        <dbReference type="Proteomes" id="UP000316770"/>
    </source>
</evidence>
<organism evidence="1 2">
    <name type="scientific">Rosistilla oblonga</name>
    <dbReference type="NCBI Taxonomy" id="2527990"/>
    <lineage>
        <taxon>Bacteria</taxon>
        <taxon>Pseudomonadati</taxon>
        <taxon>Planctomycetota</taxon>
        <taxon>Planctomycetia</taxon>
        <taxon>Pirellulales</taxon>
        <taxon>Pirellulaceae</taxon>
        <taxon>Rosistilla</taxon>
    </lineage>
</organism>